<reference evidence="1 2" key="1">
    <citation type="submission" date="2017-09" db="EMBL/GenBank/DDBJ databases">
        <authorList>
            <consortium name="International Durum Wheat Genome Sequencing Consortium (IDWGSC)"/>
            <person name="Milanesi L."/>
        </authorList>
    </citation>
    <scope>NUCLEOTIDE SEQUENCE [LARGE SCALE GENOMIC DNA]</scope>
    <source>
        <strain evidence="2">cv. Svevo</strain>
    </source>
</reference>
<proteinExistence type="predicted"/>
<keyword evidence="2" id="KW-1185">Reference proteome</keyword>
<dbReference type="Gramene" id="TRITD4Av1G039990.1">
    <property type="protein sequence ID" value="TRITD4Av1G039990.1"/>
    <property type="gene ID" value="TRITD4Av1G039990"/>
</dbReference>
<gene>
    <name evidence="1" type="ORF">TRITD_4Av1G039990</name>
</gene>
<dbReference type="EMBL" id="LT934117">
    <property type="protein sequence ID" value="VAH89096.1"/>
    <property type="molecule type" value="Genomic_DNA"/>
</dbReference>
<evidence type="ECO:0000313" key="2">
    <source>
        <dbReference type="Proteomes" id="UP000324705"/>
    </source>
</evidence>
<dbReference type="AlphaFoldDB" id="A0A9R0S753"/>
<dbReference type="Proteomes" id="UP000324705">
    <property type="component" value="Chromosome 4A"/>
</dbReference>
<name>A0A9R0S753_TRITD</name>
<accession>A0A9R0S753</accession>
<organism evidence="1 2">
    <name type="scientific">Triticum turgidum subsp. durum</name>
    <name type="common">Durum wheat</name>
    <name type="synonym">Triticum durum</name>
    <dbReference type="NCBI Taxonomy" id="4567"/>
    <lineage>
        <taxon>Eukaryota</taxon>
        <taxon>Viridiplantae</taxon>
        <taxon>Streptophyta</taxon>
        <taxon>Embryophyta</taxon>
        <taxon>Tracheophyta</taxon>
        <taxon>Spermatophyta</taxon>
        <taxon>Magnoliopsida</taxon>
        <taxon>Liliopsida</taxon>
        <taxon>Poales</taxon>
        <taxon>Poaceae</taxon>
        <taxon>BOP clade</taxon>
        <taxon>Pooideae</taxon>
        <taxon>Triticodae</taxon>
        <taxon>Triticeae</taxon>
        <taxon>Triticinae</taxon>
        <taxon>Triticum</taxon>
    </lineage>
</organism>
<sequence length="148" mass="17078">MVNYLYSWEPQPPACCVGNGQRADGYIAGNHGHPHAADNEWWMEGYLAGNHGHPHATDNEWWMEGYLAGNQDHDLLWEIGGERMATSPGTSTPRHLANWCMDVMTLWRLWTNQLVIMDLMCLLDHLLFCYFGACILCMWIQTCMFWTI</sequence>
<protein>
    <submittedName>
        <fullName evidence="1">Uncharacterized protein</fullName>
    </submittedName>
</protein>
<evidence type="ECO:0000313" key="1">
    <source>
        <dbReference type="EMBL" id="VAH89096.1"/>
    </source>
</evidence>